<evidence type="ECO:0000313" key="2">
    <source>
        <dbReference type="Proteomes" id="UP001064048"/>
    </source>
</evidence>
<dbReference type="EMBL" id="CM046118">
    <property type="protein sequence ID" value="KAI8438723.1"/>
    <property type="molecule type" value="Genomic_DNA"/>
</dbReference>
<accession>A0ACC0KQB9</accession>
<organism evidence="1 2">
    <name type="scientific">Choristoneura fumiferana</name>
    <name type="common">Spruce budworm moth</name>
    <name type="synonym">Archips fumiferana</name>
    <dbReference type="NCBI Taxonomy" id="7141"/>
    <lineage>
        <taxon>Eukaryota</taxon>
        <taxon>Metazoa</taxon>
        <taxon>Ecdysozoa</taxon>
        <taxon>Arthropoda</taxon>
        <taxon>Hexapoda</taxon>
        <taxon>Insecta</taxon>
        <taxon>Pterygota</taxon>
        <taxon>Neoptera</taxon>
        <taxon>Endopterygota</taxon>
        <taxon>Lepidoptera</taxon>
        <taxon>Glossata</taxon>
        <taxon>Ditrysia</taxon>
        <taxon>Tortricoidea</taxon>
        <taxon>Tortricidae</taxon>
        <taxon>Tortricinae</taxon>
        <taxon>Choristoneura</taxon>
    </lineage>
</organism>
<keyword evidence="2" id="KW-1185">Reference proteome</keyword>
<name>A0ACC0KQB9_CHOFU</name>
<comment type="caution">
    <text evidence="1">The sequence shown here is derived from an EMBL/GenBank/DDBJ whole genome shotgun (WGS) entry which is preliminary data.</text>
</comment>
<sequence>MTKSLTTIQQAVNTVRDYTHIDQTVPFITSVLETPISMLTKNELIDTGVVANAEECFELPPIKHLPYDISNNVLESIINEFKDVSTEAEEIRKVKSEELQKKLKLYNSIMERKCDEELIHSRRSRRREVGSGGGTPRAVTPARTDVSYTSPCLMNMSVYGNIEPQNDDLLEKQIEEKEKILAKMLNLDSLSIVTKAENKVFNDDAVVPTYKDHVPSEKIMTEVKPKIINKETTAVDLVPKIVKLPNNWNLENIELRLEMQSNGIKDAKNLISPDEHLDSDWEII</sequence>
<evidence type="ECO:0000313" key="1">
    <source>
        <dbReference type="EMBL" id="KAI8438723.1"/>
    </source>
</evidence>
<dbReference type="Proteomes" id="UP001064048">
    <property type="component" value="Chromosome 18"/>
</dbReference>
<gene>
    <name evidence="1" type="ORF">MSG28_011136</name>
</gene>
<protein>
    <submittedName>
        <fullName evidence="1">Uncharacterized protein</fullName>
    </submittedName>
</protein>
<reference evidence="1 2" key="1">
    <citation type="journal article" date="2022" name="Genome Biol. Evol.">
        <title>The Spruce Budworm Genome: Reconstructing the Evolutionary History of Antifreeze Proteins.</title>
        <authorList>
            <person name="Beliveau C."/>
            <person name="Gagne P."/>
            <person name="Picq S."/>
            <person name="Vernygora O."/>
            <person name="Keeling C.I."/>
            <person name="Pinkney K."/>
            <person name="Doucet D."/>
            <person name="Wen F."/>
            <person name="Johnston J.S."/>
            <person name="Maaroufi H."/>
            <person name="Boyle B."/>
            <person name="Laroche J."/>
            <person name="Dewar K."/>
            <person name="Juretic N."/>
            <person name="Blackburn G."/>
            <person name="Nisole A."/>
            <person name="Brunet B."/>
            <person name="Brandao M."/>
            <person name="Lumley L."/>
            <person name="Duan J."/>
            <person name="Quan G."/>
            <person name="Lucarotti C.J."/>
            <person name="Roe A.D."/>
            <person name="Sperling F.A.H."/>
            <person name="Levesque R.C."/>
            <person name="Cusson M."/>
        </authorList>
    </citation>
    <scope>NUCLEOTIDE SEQUENCE [LARGE SCALE GENOMIC DNA]</scope>
    <source>
        <strain evidence="1">Glfc:IPQL:Cfum</strain>
    </source>
</reference>
<proteinExistence type="predicted"/>